<dbReference type="GeneID" id="101662316"/>
<evidence type="ECO:0000313" key="4">
    <source>
        <dbReference type="Proteomes" id="UP000694863"/>
    </source>
</evidence>
<feature type="region of interest" description="Disordered" evidence="2">
    <location>
        <begin position="179"/>
        <end position="198"/>
    </location>
</feature>
<evidence type="ECO:0000256" key="2">
    <source>
        <dbReference type="SAM" id="MobiDB-lite"/>
    </source>
</evidence>
<dbReference type="RefSeq" id="XP_004717469.3">
    <property type="nucleotide sequence ID" value="XM_004717412.3"/>
</dbReference>
<evidence type="ECO:0000256" key="1">
    <source>
        <dbReference type="PROSITE-ProRule" id="PRU00187"/>
    </source>
</evidence>
<dbReference type="PROSITE" id="PS50804">
    <property type="entry name" value="SCAN_BOX"/>
    <property type="match status" value="1"/>
</dbReference>
<name>A0ABM0J8X4_ECHTE</name>
<gene>
    <name evidence="5" type="primary">PGBD1</name>
</gene>
<dbReference type="SUPFAM" id="SSF47353">
    <property type="entry name" value="Retrovirus capsid dimerization domain-like"/>
    <property type="match status" value="1"/>
</dbReference>
<dbReference type="Gene3D" id="1.10.4020.10">
    <property type="entry name" value="DNA breaking-rejoining enzymes"/>
    <property type="match status" value="1"/>
</dbReference>
<dbReference type="PANTHER" id="PTHR47055">
    <property type="entry name" value="DDE_TNP_1_7 DOMAIN-CONTAINING PROTEIN"/>
    <property type="match status" value="1"/>
</dbReference>
<keyword evidence="1" id="KW-0539">Nucleus</keyword>
<proteinExistence type="predicted"/>
<reference evidence="5" key="1">
    <citation type="submission" date="2025-08" db="UniProtKB">
        <authorList>
            <consortium name="RefSeq"/>
        </authorList>
    </citation>
    <scope>IDENTIFICATION</scope>
</reference>
<dbReference type="Pfam" id="PF02023">
    <property type="entry name" value="SCAN"/>
    <property type="match status" value="1"/>
</dbReference>
<keyword evidence="4" id="KW-1185">Reference proteome</keyword>
<accession>A0ABM0J8X4</accession>
<evidence type="ECO:0000313" key="5">
    <source>
        <dbReference type="RefSeq" id="XP_004717469.3"/>
    </source>
</evidence>
<dbReference type="Proteomes" id="UP000694863">
    <property type="component" value="Unplaced"/>
</dbReference>
<dbReference type="PANTHER" id="PTHR47055:SF1">
    <property type="entry name" value="PIGGYBAC TRANSPOSABLE ELEMENT-DERIVED PROTEIN 1"/>
    <property type="match status" value="1"/>
</dbReference>
<dbReference type="Pfam" id="PF13843">
    <property type="entry name" value="DDE_Tnp_1_7"/>
    <property type="match status" value="1"/>
</dbReference>
<dbReference type="InterPro" id="IPR052638">
    <property type="entry name" value="PiggyBac_TE-derived"/>
</dbReference>
<sequence length="812" mass="91777">MSPVSAAKLIMCEDSGPAPEDGESFEKVKEEDPTWEQESRSHTLELCRLRFRRFGYHEASGPREAFIQLRELCHQWLRPGTHTKEQMLELLVLEQFLTILPKDLQACLPVQHLESGEKVVTALENLGTEHGHSGQQASVHSQGQDMHPVVSEYQAPSLECQCLQPLPGVTSLKCEPPECHLQEGSEPAPQQPALQRKTPGDKAAVTVVNSAKLQVLVKTEEAAIWTLVPPEGPHLGLAQRTLPGNSVPENVTSLSLMSEESVTEDGLFYTKQEMSTELDPGGGTPGIPSRECISQISGSTPVPPESAVPTLNIVKDHQPGDLWARMHVSSMEYAAGDITHKGRKKDKARVRELLQGLAFSGDSDLEEENDPETQQCQKKLKMSSVPEKNWTKRDIHPSFPSWSALDSGLLNLKHEKLNPIELFELFFDDDTFNLIVSETNNYASQKNVNLEVTVPEMKCVFGVLLLSGFVRHPRRGIYWEISDTDQNLVRAAIRRDRFELIFSYLHFADNSHLDQKDAFTKLRPLIKQMNKNFLMYAPLEEHYSFGKSMCECFDSDQFLNGKPIRIGYKIWCGTTTKGYLVWFEPYQEESAVKADQHLDLGLGGNLVMTFADVLLERGPYPYHLCFDSFFTSVKLVSALKKKGLRATGAIRENRTEQCPLMSTEHMKRMRKGYFDFQVEENDEIILCRWHGDGIISLCSSAIGIEPVNEINCYFAGGEESLQIHQPSMMKLYDECRAGVAKMDQVISKYRVRIRSKKWYSVLVNYMIDAAMSNAWHLHRICNPGASLDLLDFWRCVAHFYLEHNANLSDKGR</sequence>
<dbReference type="InterPro" id="IPR038269">
    <property type="entry name" value="SCAN_sf"/>
</dbReference>
<comment type="subcellular location">
    <subcellularLocation>
        <location evidence="1">Nucleus</location>
    </subcellularLocation>
</comment>
<organism evidence="4 5">
    <name type="scientific">Echinops telfairi</name>
    <name type="common">Lesser hedgehog tenrec</name>
    <dbReference type="NCBI Taxonomy" id="9371"/>
    <lineage>
        <taxon>Eukaryota</taxon>
        <taxon>Metazoa</taxon>
        <taxon>Chordata</taxon>
        <taxon>Craniata</taxon>
        <taxon>Vertebrata</taxon>
        <taxon>Euteleostomi</taxon>
        <taxon>Mammalia</taxon>
        <taxon>Eutheria</taxon>
        <taxon>Afrotheria</taxon>
        <taxon>Tenrecidae</taxon>
        <taxon>Tenrecinae</taxon>
        <taxon>Echinops</taxon>
    </lineage>
</organism>
<dbReference type="InterPro" id="IPR029526">
    <property type="entry name" value="PGBD"/>
</dbReference>
<dbReference type="CDD" id="cd07936">
    <property type="entry name" value="SCAN"/>
    <property type="match status" value="1"/>
</dbReference>
<evidence type="ECO:0000259" key="3">
    <source>
        <dbReference type="PROSITE" id="PS50804"/>
    </source>
</evidence>
<feature type="compositionally biased region" description="Basic and acidic residues" evidence="2">
    <location>
        <begin position="24"/>
        <end position="35"/>
    </location>
</feature>
<dbReference type="SMART" id="SM00431">
    <property type="entry name" value="SCAN"/>
    <property type="match status" value="1"/>
</dbReference>
<feature type="region of interest" description="Disordered" evidence="2">
    <location>
        <begin position="1"/>
        <end position="35"/>
    </location>
</feature>
<feature type="domain" description="SCAN box" evidence="3">
    <location>
        <begin position="48"/>
        <end position="126"/>
    </location>
</feature>
<protein>
    <submittedName>
        <fullName evidence="5">PiggyBac transposable element-derived protein 1</fullName>
    </submittedName>
</protein>
<dbReference type="InterPro" id="IPR003309">
    <property type="entry name" value="SCAN_dom"/>
</dbReference>